<dbReference type="OrthoDB" id="35959at10239"/>
<sequence>MNWREQKRAARQIVHDTMKVEARYYPPRGAGYTTVHVRLHTKWGLIGDSRSMGWAEMEAIKPRLVFMREEQEPETGAVVWIAVGEAYRIDNTNPPDDIERIANVTRLTPKQYADAGLPT</sequence>
<dbReference type="KEGG" id="vg:13405240"/>
<gene>
    <name evidence="1" type="ORF">AH2_00060</name>
</gene>
<keyword evidence="2" id="KW-1185">Reference proteome</keyword>
<reference evidence="1 2" key="1">
    <citation type="journal article" date="2012" name="BMC Genomics">
        <title>Comparative analysis of two phenotypically-similar but genomically-distinct Burkholderia cenocepacia-specific bacteriophages.</title>
        <authorList>
            <person name="Lynch K.H."/>
            <person name="Stothard P."/>
            <person name="Dennis J.J."/>
        </authorList>
    </citation>
    <scope>NUCLEOTIDE SEQUENCE [LARGE SCALE GENOMIC DNA]</scope>
</reference>
<dbReference type="EMBL" id="JN564907">
    <property type="protein sequence ID" value="AEY69570.1"/>
    <property type="molecule type" value="Genomic_DNA"/>
</dbReference>
<dbReference type="Proteomes" id="UP000009012">
    <property type="component" value="Segment"/>
</dbReference>
<evidence type="ECO:0000313" key="2">
    <source>
        <dbReference type="Proteomes" id="UP000009012"/>
    </source>
</evidence>
<dbReference type="GeneID" id="13405240"/>
<accession>I6NLJ3</accession>
<organism evidence="1 2">
    <name type="scientific">Burkholderia phage vB_BceS_AH2</name>
    <dbReference type="NCBI Taxonomy" id="1133022"/>
    <lineage>
        <taxon>Viruses</taxon>
        <taxon>Duplodnaviria</taxon>
        <taxon>Heunggongvirae</taxon>
        <taxon>Uroviricota</taxon>
        <taxon>Caudoviricetes</taxon>
        <taxon>Casjensviridae</taxon>
        <taxon>Ahduovirus</taxon>
        <taxon>Ahduovirus AH2</taxon>
        <taxon>Burkholderia virus AH2</taxon>
    </lineage>
</organism>
<name>I6NLJ3_9CAUD</name>
<dbReference type="RefSeq" id="YP_006561144.1">
    <property type="nucleotide sequence ID" value="NC_018283.1"/>
</dbReference>
<proteinExistence type="predicted"/>
<protein>
    <submittedName>
        <fullName evidence="1">Uncharacterized protein</fullName>
    </submittedName>
</protein>
<evidence type="ECO:0000313" key="1">
    <source>
        <dbReference type="EMBL" id="AEY69570.1"/>
    </source>
</evidence>